<evidence type="ECO:0000313" key="4">
    <source>
        <dbReference type="Proteomes" id="UP000276133"/>
    </source>
</evidence>
<comment type="caution">
    <text evidence="3">The sequence shown here is derived from an EMBL/GenBank/DDBJ whole genome shotgun (WGS) entry which is preliminary data.</text>
</comment>
<sequence>MQDSLKLKFLGPSVQIGHLFDLRTNEVINISILNNNEKSTGIIKKIDINQTNYHYTSNDSYQERSKLLQINTDLKLEMLMGLIKGSSQSSYLNQTKKSARSTKYTFMLEIKKAFESLDFFEKEFINFQALENKRATHVIVGVHWGASFFSSFELYTSNHEGKDELMGKKKDRKNKFKHIHADIVPLSGLPKNGQEVLEFLKKFSSYVNNYNDGKGIPLEIELLSINSIFELFKIEQKFQIVLREISQNLVQQIESELENLVLKKQVINDLIDDCERYGTFLNKIHIEYLKEIRNNIEVNEVGFKEKARNFLNDVRSGDKDESVLWDILNDFLKSQYSSHGVSLILSESKCMAIEKKIKFIRNIEMSGLKMINNFQQDLNLFVNARDNRLVIHLRRSKAQAFFYVFDCENFGKTKETMSIMYYKHGRLINSNCFREEKPFARRFGDFHMQDSLRRKCPGFNVQLGYLYDARSERVVNMSILNTQNLPQEKIQLTEIKNTRYEHTFNDSYKEKYNNSELKLEIMCKSITLSGSVLLTSYEWFYKKPRIIRKIRNELKKSSRFLTVSYLIFRKITQFLKQLSELVINNCIIKDRHLLIK</sequence>
<dbReference type="EMBL" id="REGN01000413">
    <property type="protein sequence ID" value="RNA42114.1"/>
    <property type="molecule type" value="Genomic_DNA"/>
</dbReference>
<proteinExistence type="predicted"/>
<dbReference type="InterPro" id="IPR052090">
    <property type="entry name" value="Cytolytic_pore-forming_toxin"/>
</dbReference>
<dbReference type="STRING" id="10195.A0A3M7T253"/>
<evidence type="ECO:0000313" key="3">
    <source>
        <dbReference type="EMBL" id="RNA42114.1"/>
    </source>
</evidence>
<name>A0A3M7T253_BRAPC</name>
<organism evidence="3 4">
    <name type="scientific">Brachionus plicatilis</name>
    <name type="common">Marine rotifer</name>
    <name type="synonym">Brachionus muelleri</name>
    <dbReference type="NCBI Taxonomy" id="10195"/>
    <lineage>
        <taxon>Eukaryota</taxon>
        <taxon>Metazoa</taxon>
        <taxon>Spiralia</taxon>
        <taxon>Gnathifera</taxon>
        <taxon>Rotifera</taxon>
        <taxon>Eurotatoria</taxon>
        <taxon>Monogononta</taxon>
        <taxon>Pseudotrocha</taxon>
        <taxon>Ploima</taxon>
        <taxon>Brachionidae</taxon>
        <taxon>Brachionus</taxon>
    </lineage>
</organism>
<dbReference type="AlphaFoldDB" id="A0A3M7T253"/>
<dbReference type="Proteomes" id="UP000276133">
    <property type="component" value="Unassembled WGS sequence"/>
</dbReference>
<dbReference type="PANTHER" id="PTHR31594">
    <property type="entry name" value="AIG1-TYPE G DOMAIN-CONTAINING PROTEIN"/>
    <property type="match status" value="1"/>
</dbReference>
<dbReference type="InterPro" id="IPR056072">
    <property type="entry name" value="SNTX_MACPF/CDC-like_dom"/>
</dbReference>
<accession>A0A3M7T253</accession>
<feature type="coiled-coil region" evidence="1">
    <location>
        <begin position="243"/>
        <end position="270"/>
    </location>
</feature>
<gene>
    <name evidence="3" type="ORF">BpHYR1_033756</name>
</gene>
<evidence type="ECO:0000259" key="2">
    <source>
        <dbReference type="Pfam" id="PF24674"/>
    </source>
</evidence>
<evidence type="ECO:0000256" key="1">
    <source>
        <dbReference type="SAM" id="Coils"/>
    </source>
</evidence>
<keyword evidence="4" id="KW-1185">Reference proteome</keyword>
<keyword evidence="1" id="KW-0175">Coiled coil</keyword>
<feature type="domain" description="SNTX MACPF/CDC-like" evidence="2">
    <location>
        <begin position="10"/>
        <end position="152"/>
    </location>
</feature>
<protein>
    <submittedName>
        <fullName evidence="3">Neoverrucotoxin subunit beta-like</fullName>
    </submittedName>
</protein>
<reference evidence="3 4" key="1">
    <citation type="journal article" date="2018" name="Sci. Rep.">
        <title>Genomic signatures of local adaptation to the degree of environmental predictability in rotifers.</title>
        <authorList>
            <person name="Franch-Gras L."/>
            <person name="Hahn C."/>
            <person name="Garcia-Roger E.M."/>
            <person name="Carmona M.J."/>
            <person name="Serra M."/>
            <person name="Gomez A."/>
        </authorList>
    </citation>
    <scope>NUCLEOTIDE SEQUENCE [LARGE SCALE GENOMIC DNA]</scope>
    <source>
        <strain evidence="3">HYR1</strain>
    </source>
</reference>
<dbReference type="Pfam" id="PF24674">
    <property type="entry name" value="MACPF_SNTX"/>
    <property type="match status" value="1"/>
</dbReference>
<dbReference type="PANTHER" id="PTHR31594:SF14">
    <property type="entry name" value="FIBRONECTIN TYPE-III DOMAIN-CONTAINING PROTEIN"/>
    <property type="match status" value="1"/>
</dbReference>
<dbReference type="OrthoDB" id="10015728at2759"/>